<sequence length="177" mass="18734">MNPTEKLDESEADNGAAVYRCRHEPEHRRFVLASLKELMANPDSAIIHRAMSAAGCIGGAFDQTNALADLVPLVATHLSSDNDLIRRVAVGSLHCIGSNHTECAVPALIAACNDELLLDAALLALVDVSNGSHDAVLCFHRFSAHTNGKIRRIALRGLGSCNANDTESINILNAASG</sequence>
<dbReference type="EMBL" id="CP036298">
    <property type="protein sequence ID" value="QDV27575.1"/>
    <property type="molecule type" value="Genomic_DNA"/>
</dbReference>
<dbReference type="RefSeq" id="WP_145085171.1">
    <property type="nucleotide sequence ID" value="NZ_CP036298.1"/>
</dbReference>
<reference evidence="1 2" key="1">
    <citation type="submission" date="2019-02" db="EMBL/GenBank/DDBJ databases">
        <title>Deep-cultivation of Planctomycetes and their phenomic and genomic characterization uncovers novel biology.</title>
        <authorList>
            <person name="Wiegand S."/>
            <person name="Jogler M."/>
            <person name="Boedeker C."/>
            <person name="Pinto D."/>
            <person name="Vollmers J."/>
            <person name="Rivas-Marin E."/>
            <person name="Kohn T."/>
            <person name="Peeters S.H."/>
            <person name="Heuer A."/>
            <person name="Rast P."/>
            <person name="Oberbeckmann S."/>
            <person name="Bunk B."/>
            <person name="Jeske O."/>
            <person name="Meyerdierks A."/>
            <person name="Storesund J.E."/>
            <person name="Kallscheuer N."/>
            <person name="Luecker S."/>
            <person name="Lage O.M."/>
            <person name="Pohl T."/>
            <person name="Merkel B.J."/>
            <person name="Hornburger P."/>
            <person name="Mueller R.-W."/>
            <person name="Bruemmer F."/>
            <person name="Labrenz M."/>
            <person name="Spormann A.M."/>
            <person name="Op den Camp H."/>
            <person name="Overmann J."/>
            <person name="Amann R."/>
            <person name="Jetten M.S.M."/>
            <person name="Mascher T."/>
            <person name="Medema M.H."/>
            <person name="Devos D.P."/>
            <person name="Kaster A.-K."/>
            <person name="Ovreas L."/>
            <person name="Rohde M."/>
            <person name="Galperin M.Y."/>
            <person name="Jogler C."/>
        </authorList>
    </citation>
    <scope>NUCLEOTIDE SEQUENCE [LARGE SCALE GENOMIC DNA]</scope>
    <source>
        <strain evidence="1 2">Q31a</strain>
    </source>
</reference>
<keyword evidence="2" id="KW-1185">Reference proteome</keyword>
<dbReference type="InterPro" id="IPR011989">
    <property type="entry name" value="ARM-like"/>
</dbReference>
<dbReference type="Gene3D" id="1.25.10.10">
    <property type="entry name" value="Leucine-rich Repeat Variant"/>
    <property type="match status" value="1"/>
</dbReference>
<evidence type="ECO:0000313" key="2">
    <source>
        <dbReference type="Proteomes" id="UP000318017"/>
    </source>
</evidence>
<dbReference type="InterPro" id="IPR016024">
    <property type="entry name" value="ARM-type_fold"/>
</dbReference>
<name>A0A518GG45_9BACT</name>
<gene>
    <name evidence="1" type="ORF">Q31a_59670</name>
</gene>
<protein>
    <recommendedName>
        <fullName evidence="3">HEAT repeat protein</fullName>
    </recommendedName>
</protein>
<dbReference type="OrthoDB" id="9832571at2"/>
<dbReference type="KEGG" id="ahel:Q31a_59670"/>
<accession>A0A518GG45</accession>
<dbReference type="Proteomes" id="UP000318017">
    <property type="component" value="Chromosome"/>
</dbReference>
<proteinExistence type="predicted"/>
<evidence type="ECO:0008006" key="3">
    <source>
        <dbReference type="Google" id="ProtNLM"/>
    </source>
</evidence>
<evidence type="ECO:0000313" key="1">
    <source>
        <dbReference type="EMBL" id="QDV27575.1"/>
    </source>
</evidence>
<dbReference type="AlphaFoldDB" id="A0A518GG45"/>
<organism evidence="1 2">
    <name type="scientific">Aureliella helgolandensis</name>
    <dbReference type="NCBI Taxonomy" id="2527968"/>
    <lineage>
        <taxon>Bacteria</taxon>
        <taxon>Pseudomonadati</taxon>
        <taxon>Planctomycetota</taxon>
        <taxon>Planctomycetia</taxon>
        <taxon>Pirellulales</taxon>
        <taxon>Pirellulaceae</taxon>
        <taxon>Aureliella</taxon>
    </lineage>
</organism>
<dbReference type="SUPFAM" id="SSF48371">
    <property type="entry name" value="ARM repeat"/>
    <property type="match status" value="1"/>
</dbReference>